<name>A0AAE9YAH9_9ACTN</name>
<dbReference type="RefSeq" id="WP_272737084.1">
    <property type="nucleotide sequence ID" value="NZ_CP116942.1"/>
</dbReference>
<dbReference type="SUPFAM" id="SSF54593">
    <property type="entry name" value="Glyoxalase/Bleomycin resistance protein/Dihydroxybiphenyl dioxygenase"/>
    <property type="match status" value="1"/>
</dbReference>
<organism evidence="2 3">
    <name type="scientific">Iamia majanohamensis</name>
    <dbReference type="NCBI Taxonomy" id="467976"/>
    <lineage>
        <taxon>Bacteria</taxon>
        <taxon>Bacillati</taxon>
        <taxon>Actinomycetota</taxon>
        <taxon>Acidimicrobiia</taxon>
        <taxon>Acidimicrobiales</taxon>
        <taxon>Iamiaceae</taxon>
        <taxon>Iamia</taxon>
    </lineage>
</organism>
<dbReference type="InterPro" id="IPR037523">
    <property type="entry name" value="VOC_core"/>
</dbReference>
<evidence type="ECO:0000313" key="2">
    <source>
        <dbReference type="EMBL" id="WCO67563.1"/>
    </source>
</evidence>
<sequence>MPASAEPLSVTGIDHIVIRVPDVAPVAAWYRDELGLVLDGLDEVLAGTRLFATLRVDATTIIDLLPGERTGENVDHVAFVVDDDVDALAASGRFEVVSGPADLSGARGQGRGVYVRDPAGNLVELRSYPG</sequence>
<dbReference type="Pfam" id="PF00903">
    <property type="entry name" value="Glyoxalase"/>
    <property type="match status" value="1"/>
</dbReference>
<dbReference type="PANTHER" id="PTHR21366:SF14">
    <property type="entry name" value="GLYOXALASE DOMAIN-CONTAINING PROTEIN 5"/>
    <property type="match status" value="1"/>
</dbReference>
<accession>A0AAE9YAH9</accession>
<dbReference type="InterPro" id="IPR050383">
    <property type="entry name" value="GlyoxalaseI/FosfomycinResist"/>
</dbReference>
<dbReference type="KEGG" id="ima:PO878_02365"/>
<dbReference type="InterPro" id="IPR029068">
    <property type="entry name" value="Glyas_Bleomycin-R_OHBP_Dase"/>
</dbReference>
<dbReference type="InterPro" id="IPR004360">
    <property type="entry name" value="Glyas_Fos-R_dOase_dom"/>
</dbReference>
<keyword evidence="3" id="KW-1185">Reference proteome</keyword>
<proteinExistence type="predicted"/>
<dbReference type="PROSITE" id="PS51819">
    <property type="entry name" value="VOC"/>
    <property type="match status" value="1"/>
</dbReference>
<dbReference type="Proteomes" id="UP001216390">
    <property type="component" value="Chromosome"/>
</dbReference>
<dbReference type="PANTHER" id="PTHR21366">
    <property type="entry name" value="GLYOXALASE FAMILY PROTEIN"/>
    <property type="match status" value="1"/>
</dbReference>
<evidence type="ECO:0000313" key="3">
    <source>
        <dbReference type="Proteomes" id="UP001216390"/>
    </source>
</evidence>
<dbReference type="Gene3D" id="3.10.180.10">
    <property type="entry name" value="2,3-Dihydroxybiphenyl 1,2-Dioxygenase, domain 1"/>
    <property type="match status" value="1"/>
</dbReference>
<reference evidence="2" key="1">
    <citation type="submission" date="2023-01" db="EMBL/GenBank/DDBJ databases">
        <title>The diversity of Class Acidimicrobiia in South China Sea sediment environments and the proposal of Iamia marina sp. nov., a novel species of the genus Iamia.</title>
        <authorList>
            <person name="He Y."/>
            <person name="Tian X."/>
        </authorList>
    </citation>
    <scope>NUCLEOTIDE SEQUENCE</scope>
    <source>
        <strain evidence="2">DSM 19957</strain>
    </source>
</reference>
<dbReference type="EMBL" id="CP116942">
    <property type="protein sequence ID" value="WCO67563.1"/>
    <property type="molecule type" value="Genomic_DNA"/>
</dbReference>
<evidence type="ECO:0000259" key="1">
    <source>
        <dbReference type="PROSITE" id="PS51819"/>
    </source>
</evidence>
<protein>
    <submittedName>
        <fullName evidence="2">VOC family protein</fullName>
    </submittedName>
</protein>
<dbReference type="AlphaFoldDB" id="A0AAE9YAH9"/>
<gene>
    <name evidence="2" type="ORF">PO878_02365</name>
</gene>
<feature type="domain" description="VOC" evidence="1">
    <location>
        <begin position="12"/>
        <end position="128"/>
    </location>
</feature>